<evidence type="ECO:0000256" key="3">
    <source>
        <dbReference type="ARBA" id="ARBA00023082"/>
    </source>
</evidence>
<evidence type="ECO:0000313" key="10">
    <source>
        <dbReference type="Proteomes" id="UP000295443"/>
    </source>
</evidence>
<name>A0A4R1B7H0_9PROT</name>
<reference evidence="9 10" key="1">
    <citation type="submission" date="2019-03" db="EMBL/GenBank/DDBJ databases">
        <title>Genome sequence of Thiobacillaceae bacterium LSR1, a sulfur-oxidizing bacterium isolated from freshwater sediment.</title>
        <authorList>
            <person name="Li S."/>
        </authorList>
    </citation>
    <scope>NUCLEOTIDE SEQUENCE [LARGE SCALE GENOMIC DNA]</scope>
    <source>
        <strain evidence="9 10">LSR1</strain>
    </source>
</reference>
<evidence type="ECO:0000259" key="8">
    <source>
        <dbReference type="Pfam" id="PF08281"/>
    </source>
</evidence>
<dbReference type="GO" id="GO:0003677">
    <property type="term" value="F:DNA binding"/>
    <property type="evidence" value="ECO:0007669"/>
    <property type="project" value="UniProtKB-KW"/>
</dbReference>
<evidence type="ECO:0000256" key="5">
    <source>
        <dbReference type="ARBA" id="ARBA00023163"/>
    </source>
</evidence>
<dbReference type="PANTHER" id="PTHR43133">
    <property type="entry name" value="RNA POLYMERASE ECF-TYPE SIGMA FACTO"/>
    <property type="match status" value="1"/>
</dbReference>
<comment type="similarity">
    <text evidence="1 6">Belongs to the sigma-70 factor family. ECF subfamily.</text>
</comment>
<dbReference type="Gene3D" id="1.10.10.10">
    <property type="entry name" value="Winged helix-like DNA-binding domain superfamily/Winged helix DNA-binding domain"/>
    <property type="match status" value="1"/>
</dbReference>
<dbReference type="EMBL" id="SJZB01000042">
    <property type="protein sequence ID" value="TCJ12967.1"/>
    <property type="molecule type" value="Genomic_DNA"/>
</dbReference>
<evidence type="ECO:0000313" key="9">
    <source>
        <dbReference type="EMBL" id="TCJ12967.1"/>
    </source>
</evidence>
<dbReference type="InterPro" id="IPR013324">
    <property type="entry name" value="RNA_pol_sigma_r3/r4-like"/>
</dbReference>
<evidence type="ECO:0000259" key="7">
    <source>
        <dbReference type="Pfam" id="PF04542"/>
    </source>
</evidence>
<keyword evidence="4 6" id="KW-0238">DNA-binding</keyword>
<evidence type="ECO:0000256" key="6">
    <source>
        <dbReference type="RuleBase" id="RU000716"/>
    </source>
</evidence>
<dbReference type="SUPFAM" id="SSF88946">
    <property type="entry name" value="Sigma2 domain of RNA polymerase sigma factors"/>
    <property type="match status" value="1"/>
</dbReference>
<organism evidence="9 10">
    <name type="scientific">Parasulfuritortus cantonensis</name>
    <dbReference type="NCBI Taxonomy" id="2528202"/>
    <lineage>
        <taxon>Bacteria</taxon>
        <taxon>Pseudomonadati</taxon>
        <taxon>Pseudomonadota</taxon>
        <taxon>Betaproteobacteria</taxon>
        <taxon>Nitrosomonadales</taxon>
        <taxon>Thiobacillaceae</taxon>
        <taxon>Parasulfuritortus</taxon>
    </lineage>
</organism>
<dbReference type="GO" id="GO:0006352">
    <property type="term" value="P:DNA-templated transcription initiation"/>
    <property type="evidence" value="ECO:0007669"/>
    <property type="project" value="InterPro"/>
</dbReference>
<dbReference type="InterPro" id="IPR036388">
    <property type="entry name" value="WH-like_DNA-bd_sf"/>
</dbReference>
<keyword evidence="3 6" id="KW-0731">Sigma factor</keyword>
<dbReference type="InterPro" id="IPR000838">
    <property type="entry name" value="RNA_pol_sigma70_ECF_CS"/>
</dbReference>
<dbReference type="RefSeq" id="WP_131447932.1">
    <property type="nucleotide sequence ID" value="NZ_SJZB01000042.1"/>
</dbReference>
<dbReference type="Gene3D" id="1.10.1740.10">
    <property type="match status" value="1"/>
</dbReference>
<keyword evidence="5 6" id="KW-0804">Transcription</keyword>
<dbReference type="Proteomes" id="UP000295443">
    <property type="component" value="Unassembled WGS sequence"/>
</dbReference>
<dbReference type="SUPFAM" id="SSF88659">
    <property type="entry name" value="Sigma3 and sigma4 domains of RNA polymerase sigma factors"/>
    <property type="match status" value="1"/>
</dbReference>
<feature type="domain" description="RNA polymerase sigma-70 region 2" evidence="7">
    <location>
        <begin position="11"/>
        <end position="72"/>
    </location>
</feature>
<dbReference type="InterPro" id="IPR039425">
    <property type="entry name" value="RNA_pol_sigma-70-like"/>
</dbReference>
<evidence type="ECO:0000256" key="2">
    <source>
        <dbReference type="ARBA" id="ARBA00023015"/>
    </source>
</evidence>
<proteinExistence type="inferred from homology"/>
<dbReference type="NCBIfam" id="TIGR02937">
    <property type="entry name" value="sigma70-ECF"/>
    <property type="match status" value="1"/>
</dbReference>
<sequence>MICVQRAWHVHEGELRAWLRGHLHDRDEAEDVLQDVLLKAIRQGKRFCAIGNPRAWLFEVTRHTLIDRLRLRKALLPLPEDLAGETEDPEPVASLAGCLPRVLAELTPEDREVLTLCDLENMTQADYAALKGLSLAGAKSRVQRARKRLRAHLTRVCQVRFDANGKVCCFVPRHG</sequence>
<dbReference type="GO" id="GO:0016987">
    <property type="term" value="F:sigma factor activity"/>
    <property type="evidence" value="ECO:0007669"/>
    <property type="project" value="UniProtKB-KW"/>
</dbReference>
<evidence type="ECO:0000256" key="1">
    <source>
        <dbReference type="ARBA" id="ARBA00010641"/>
    </source>
</evidence>
<comment type="caution">
    <text evidence="9">The sequence shown here is derived from an EMBL/GenBank/DDBJ whole genome shotgun (WGS) entry which is preliminary data.</text>
</comment>
<dbReference type="AlphaFoldDB" id="A0A4R1B7H0"/>
<dbReference type="InterPro" id="IPR013249">
    <property type="entry name" value="RNA_pol_sigma70_r4_t2"/>
</dbReference>
<accession>A0A4R1B7H0</accession>
<evidence type="ECO:0000256" key="4">
    <source>
        <dbReference type="ARBA" id="ARBA00023125"/>
    </source>
</evidence>
<gene>
    <name evidence="9" type="ORF">EZJ19_12150</name>
</gene>
<protein>
    <recommendedName>
        <fullName evidence="6">RNA polymerase sigma factor</fullName>
    </recommendedName>
</protein>
<dbReference type="Pfam" id="PF08281">
    <property type="entry name" value="Sigma70_r4_2"/>
    <property type="match status" value="1"/>
</dbReference>
<feature type="domain" description="RNA polymerase sigma factor 70 region 4 type 2" evidence="8">
    <location>
        <begin position="98"/>
        <end position="149"/>
    </location>
</feature>
<dbReference type="InterPro" id="IPR014284">
    <property type="entry name" value="RNA_pol_sigma-70_dom"/>
</dbReference>
<dbReference type="InterPro" id="IPR007627">
    <property type="entry name" value="RNA_pol_sigma70_r2"/>
</dbReference>
<dbReference type="InterPro" id="IPR013325">
    <property type="entry name" value="RNA_pol_sigma_r2"/>
</dbReference>
<dbReference type="PROSITE" id="PS01063">
    <property type="entry name" value="SIGMA70_ECF"/>
    <property type="match status" value="1"/>
</dbReference>
<keyword evidence="10" id="KW-1185">Reference proteome</keyword>
<dbReference type="OrthoDB" id="9784272at2"/>
<dbReference type="Pfam" id="PF04542">
    <property type="entry name" value="Sigma70_r2"/>
    <property type="match status" value="1"/>
</dbReference>
<keyword evidence="2 6" id="KW-0805">Transcription regulation</keyword>
<dbReference type="CDD" id="cd06171">
    <property type="entry name" value="Sigma70_r4"/>
    <property type="match status" value="1"/>
</dbReference>
<dbReference type="PANTHER" id="PTHR43133:SF8">
    <property type="entry name" value="RNA POLYMERASE SIGMA FACTOR HI_1459-RELATED"/>
    <property type="match status" value="1"/>
</dbReference>